<dbReference type="PANTHER" id="PTHR43382:SF2">
    <property type="entry name" value="BIFUNCTIONAL GLUTAMATE_PROLINE--TRNA LIGASE"/>
    <property type="match status" value="1"/>
</dbReference>
<dbReference type="EC" id="6.1.1.15" evidence="1"/>
<dbReference type="Proteomes" id="UP000489600">
    <property type="component" value="Unassembled WGS sequence"/>
</dbReference>
<dbReference type="SUPFAM" id="SSF52954">
    <property type="entry name" value="Class II aaRS ABD-related"/>
    <property type="match status" value="1"/>
</dbReference>
<evidence type="ECO:0000313" key="4">
    <source>
        <dbReference type="EMBL" id="VVB09762.1"/>
    </source>
</evidence>
<dbReference type="GO" id="GO:0005737">
    <property type="term" value="C:cytoplasm"/>
    <property type="evidence" value="ECO:0007669"/>
    <property type="project" value="InterPro"/>
</dbReference>
<dbReference type="InterPro" id="IPR004154">
    <property type="entry name" value="Anticodon-bd"/>
</dbReference>
<dbReference type="InterPro" id="IPR036621">
    <property type="entry name" value="Anticodon-bd_dom_sf"/>
</dbReference>
<dbReference type="GO" id="GO:0006433">
    <property type="term" value="P:prolyl-tRNA aminoacylation"/>
    <property type="evidence" value="ECO:0007669"/>
    <property type="project" value="InterPro"/>
</dbReference>
<dbReference type="EMBL" id="CABITT030000007">
    <property type="protein sequence ID" value="VVB09762.1"/>
    <property type="molecule type" value="Genomic_DNA"/>
</dbReference>
<feature type="domain" description="Proline-tRNA ligase class II C-terminal" evidence="3">
    <location>
        <begin position="209"/>
        <end position="277"/>
    </location>
</feature>
<evidence type="ECO:0000256" key="2">
    <source>
        <dbReference type="ARBA" id="ARBA00022917"/>
    </source>
</evidence>
<dbReference type="SMART" id="SM00946">
    <property type="entry name" value="ProRS-C_1"/>
    <property type="match status" value="1"/>
</dbReference>
<dbReference type="GO" id="GO:0005524">
    <property type="term" value="F:ATP binding"/>
    <property type="evidence" value="ECO:0007669"/>
    <property type="project" value="InterPro"/>
</dbReference>
<dbReference type="InterPro" id="IPR004499">
    <property type="entry name" value="Pro-tRNA-ligase_IIa_arc-type"/>
</dbReference>
<dbReference type="Gene3D" id="3.30.110.30">
    <property type="entry name" value="C-terminal domain of ProRS"/>
    <property type="match status" value="1"/>
</dbReference>
<evidence type="ECO:0000313" key="5">
    <source>
        <dbReference type="Proteomes" id="UP000489600"/>
    </source>
</evidence>
<evidence type="ECO:0000256" key="1">
    <source>
        <dbReference type="ARBA" id="ARBA00012831"/>
    </source>
</evidence>
<dbReference type="GO" id="GO:0004827">
    <property type="term" value="F:proline-tRNA ligase activity"/>
    <property type="evidence" value="ECO:0007669"/>
    <property type="project" value="UniProtKB-EC"/>
</dbReference>
<dbReference type="GO" id="GO:0017101">
    <property type="term" value="C:aminoacyl-tRNA synthetase multienzyme complex"/>
    <property type="evidence" value="ECO:0007669"/>
    <property type="project" value="TreeGrafter"/>
</dbReference>
<dbReference type="SUPFAM" id="SSF64586">
    <property type="entry name" value="C-terminal domain of ProRS"/>
    <property type="match status" value="1"/>
</dbReference>
<dbReference type="PANTHER" id="PTHR43382">
    <property type="entry name" value="PROLYL-TRNA SYNTHETASE"/>
    <property type="match status" value="1"/>
</dbReference>
<dbReference type="OrthoDB" id="1350766at2759"/>
<organism evidence="4 5">
    <name type="scientific">Arabis nemorensis</name>
    <dbReference type="NCBI Taxonomy" id="586526"/>
    <lineage>
        <taxon>Eukaryota</taxon>
        <taxon>Viridiplantae</taxon>
        <taxon>Streptophyta</taxon>
        <taxon>Embryophyta</taxon>
        <taxon>Tracheophyta</taxon>
        <taxon>Spermatophyta</taxon>
        <taxon>Magnoliopsida</taxon>
        <taxon>eudicotyledons</taxon>
        <taxon>Gunneridae</taxon>
        <taxon>Pentapetalae</taxon>
        <taxon>rosids</taxon>
        <taxon>malvids</taxon>
        <taxon>Brassicales</taxon>
        <taxon>Brassicaceae</taxon>
        <taxon>Arabideae</taxon>
        <taxon>Arabis</taxon>
    </lineage>
</organism>
<keyword evidence="2" id="KW-0648">Protein biosynthesis</keyword>
<sequence>MIHGDDKGLVLPPKVALIQAVVIPVTRTHSEACAAVTSALEATNNRSEGGLKRLLEAAHSLLRSLEAAGIHSEVDLKRLSQALAAADAGLEFADIHSEVDPKRLYEACAAAALALQAVDIRTEVDQLGDIPVSGKIAHWMRKGVPLIVLVNGAELDPVGVVRRNDKKKKVFPKSDLARGARLLLDSMHDDMLRFARKKRDECVKEVHTWEDFEFALNNRKLVLAPWCDEADVAKEIKDRTYGAAKIFCTPFDQPELPLGTPCFASGKLARTWSYWSR</sequence>
<dbReference type="InterPro" id="IPR017449">
    <property type="entry name" value="Pro-tRNA_synth_II"/>
</dbReference>
<evidence type="ECO:0000259" key="3">
    <source>
        <dbReference type="SMART" id="SM00946"/>
    </source>
</evidence>
<dbReference type="Pfam" id="PF09180">
    <property type="entry name" value="ProRS-C_1"/>
    <property type="match status" value="1"/>
</dbReference>
<dbReference type="InterPro" id="IPR016061">
    <property type="entry name" value="Pro-tRNA_ligase_II_C"/>
</dbReference>
<name>A0A565C7Z4_9BRAS</name>
<reference evidence="4" key="1">
    <citation type="submission" date="2019-07" db="EMBL/GenBank/DDBJ databases">
        <authorList>
            <person name="Dittberner H."/>
        </authorList>
    </citation>
    <scope>NUCLEOTIDE SEQUENCE [LARGE SCALE GENOMIC DNA]</scope>
</reference>
<dbReference type="Gene3D" id="3.40.50.800">
    <property type="entry name" value="Anticodon-binding domain"/>
    <property type="match status" value="2"/>
</dbReference>
<proteinExistence type="predicted"/>
<accession>A0A565C7Z4</accession>
<dbReference type="Pfam" id="PF03129">
    <property type="entry name" value="HGTP_anticodon"/>
    <property type="match status" value="1"/>
</dbReference>
<comment type="caution">
    <text evidence="4">The sequence shown here is derived from an EMBL/GenBank/DDBJ whole genome shotgun (WGS) entry which is preliminary data.</text>
</comment>
<protein>
    <recommendedName>
        <fullName evidence="1">proline--tRNA ligase</fullName>
        <ecNumber evidence="1">6.1.1.15</ecNumber>
    </recommendedName>
</protein>
<gene>
    <name evidence="4" type="ORF">ANE_LOCUS20206</name>
</gene>
<keyword evidence="5" id="KW-1185">Reference proteome</keyword>
<dbReference type="AlphaFoldDB" id="A0A565C7Z4"/>